<dbReference type="EMBL" id="GL378354">
    <property type="protein sequence ID" value="EFJ45887.1"/>
    <property type="molecule type" value="Genomic_DNA"/>
</dbReference>
<evidence type="ECO:0000313" key="2">
    <source>
        <dbReference type="EMBL" id="EFJ45887.1"/>
    </source>
</evidence>
<dbReference type="Proteomes" id="UP000001058">
    <property type="component" value="Unassembled WGS sequence"/>
</dbReference>
<proteinExistence type="predicted"/>
<evidence type="ECO:0000313" key="3">
    <source>
        <dbReference type="Proteomes" id="UP000001058"/>
    </source>
</evidence>
<protein>
    <submittedName>
        <fullName evidence="2">Uncharacterized protein</fullName>
    </submittedName>
</protein>
<accession>D8U2Y8</accession>
<reference evidence="2 3" key="1">
    <citation type="journal article" date="2010" name="Science">
        <title>Genomic analysis of organismal complexity in the multicellular green alga Volvox carteri.</title>
        <authorList>
            <person name="Prochnik S.E."/>
            <person name="Umen J."/>
            <person name="Nedelcu A.M."/>
            <person name="Hallmann A."/>
            <person name="Miller S.M."/>
            <person name="Nishii I."/>
            <person name="Ferris P."/>
            <person name="Kuo A."/>
            <person name="Mitros T."/>
            <person name="Fritz-Laylin L.K."/>
            <person name="Hellsten U."/>
            <person name="Chapman J."/>
            <person name="Simakov O."/>
            <person name="Rensing S.A."/>
            <person name="Terry A."/>
            <person name="Pangilinan J."/>
            <person name="Kapitonov V."/>
            <person name="Jurka J."/>
            <person name="Salamov A."/>
            <person name="Shapiro H."/>
            <person name="Schmutz J."/>
            <person name="Grimwood J."/>
            <person name="Lindquist E."/>
            <person name="Lucas S."/>
            <person name="Grigoriev I.V."/>
            <person name="Schmitt R."/>
            <person name="Kirk D."/>
            <person name="Rokhsar D.S."/>
        </authorList>
    </citation>
    <scope>NUCLEOTIDE SEQUENCE [LARGE SCALE GENOMIC DNA]</scope>
    <source>
        <strain evidence="3">f. Nagariensis / Eve</strain>
    </source>
</reference>
<dbReference type="InParanoid" id="D8U2Y8"/>
<organism evidence="3">
    <name type="scientific">Volvox carteri f. nagariensis</name>
    <dbReference type="NCBI Taxonomy" id="3068"/>
    <lineage>
        <taxon>Eukaryota</taxon>
        <taxon>Viridiplantae</taxon>
        <taxon>Chlorophyta</taxon>
        <taxon>core chlorophytes</taxon>
        <taxon>Chlorophyceae</taxon>
        <taxon>CS clade</taxon>
        <taxon>Chlamydomonadales</taxon>
        <taxon>Volvocaceae</taxon>
        <taxon>Volvox</taxon>
    </lineage>
</organism>
<gene>
    <name evidence="2" type="ORF">VOLCADRAFT_93749</name>
</gene>
<keyword evidence="3" id="KW-1185">Reference proteome</keyword>
<evidence type="ECO:0000256" key="1">
    <source>
        <dbReference type="SAM" id="MobiDB-lite"/>
    </source>
</evidence>
<dbReference type="AlphaFoldDB" id="D8U2Y8"/>
<name>D8U2Y8_VOLCA</name>
<sequence>MCNVQALSYFERVFIQQQQQLLQLQLQGALAIAQAMPGATAAADVSFKRGPYRRRIEMAAVGSSVGNGDRQKGLCPFKVSVAAEAAAIPVQGDTLSAVKMTTEQRKRQQLGVATDFLHDGGKIRQKMDRDRRRVDDVAHKYG</sequence>
<dbReference type="RefSeq" id="XP_002952965.1">
    <property type="nucleotide sequence ID" value="XM_002952919.1"/>
</dbReference>
<dbReference type="GeneID" id="9625685"/>
<dbReference type="KEGG" id="vcn:VOLCADRAFT_93749"/>
<feature type="region of interest" description="Disordered" evidence="1">
    <location>
        <begin position="123"/>
        <end position="142"/>
    </location>
</feature>